<dbReference type="Pfam" id="PF16916">
    <property type="entry name" value="ZT_dimer"/>
    <property type="match status" value="1"/>
</dbReference>
<evidence type="ECO:0000259" key="11">
    <source>
        <dbReference type="Pfam" id="PF16916"/>
    </source>
</evidence>
<keyword evidence="3" id="KW-0813">Transport</keyword>
<evidence type="ECO:0000256" key="7">
    <source>
        <dbReference type="ARBA" id="ARBA00023136"/>
    </source>
</evidence>
<evidence type="ECO:0000256" key="8">
    <source>
        <dbReference type="SAM" id="Coils"/>
    </source>
</evidence>
<evidence type="ECO:0000256" key="2">
    <source>
        <dbReference type="ARBA" id="ARBA00008873"/>
    </source>
</evidence>
<dbReference type="InterPro" id="IPR027470">
    <property type="entry name" value="Cation_efflux_CTD"/>
</dbReference>
<feature type="domain" description="Cation efflux protein transmembrane" evidence="10">
    <location>
        <begin position="24"/>
        <end position="217"/>
    </location>
</feature>
<dbReference type="Gene3D" id="3.30.70.1350">
    <property type="entry name" value="Cation efflux protein, cytoplasmic domain"/>
    <property type="match status" value="1"/>
</dbReference>
<gene>
    <name evidence="12" type="primary">czrB</name>
    <name evidence="12" type="ORF">M4L21_13195</name>
</gene>
<feature type="domain" description="Cation efflux protein cytoplasmic" evidence="11">
    <location>
        <begin position="221"/>
        <end position="297"/>
    </location>
</feature>
<evidence type="ECO:0000256" key="5">
    <source>
        <dbReference type="ARBA" id="ARBA00022989"/>
    </source>
</evidence>
<dbReference type="InterPro" id="IPR050681">
    <property type="entry name" value="CDF/SLC30A"/>
</dbReference>
<keyword evidence="7 9" id="KW-0472">Membrane</keyword>
<organism evidence="12 13">
    <name type="scientific">Staphylococcus equorum</name>
    <dbReference type="NCBI Taxonomy" id="246432"/>
    <lineage>
        <taxon>Bacteria</taxon>
        <taxon>Bacillati</taxon>
        <taxon>Bacillota</taxon>
        <taxon>Bacilli</taxon>
        <taxon>Bacillales</taxon>
        <taxon>Staphylococcaceae</taxon>
        <taxon>Staphylococcus</taxon>
    </lineage>
</organism>
<comment type="similarity">
    <text evidence="2">Belongs to the cation diffusion facilitator (CDF) transporter (TC 2.A.4) family. SLC30A subfamily.</text>
</comment>
<evidence type="ECO:0000313" key="12">
    <source>
        <dbReference type="EMBL" id="MDG0860289.1"/>
    </source>
</evidence>
<dbReference type="GO" id="GO:0005385">
    <property type="term" value="F:zinc ion transmembrane transporter activity"/>
    <property type="evidence" value="ECO:0007669"/>
    <property type="project" value="TreeGrafter"/>
</dbReference>
<proteinExistence type="inferred from homology"/>
<dbReference type="InterPro" id="IPR058533">
    <property type="entry name" value="Cation_efflux_TM"/>
</dbReference>
<feature type="transmembrane region" description="Helical" evidence="9">
    <location>
        <begin position="55"/>
        <end position="74"/>
    </location>
</feature>
<accession>A0A9X4LCJ8</accession>
<feature type="transmembrane region" description="Helical" evidence="9">
    <location>
        <begin position="188"/>
        <end position="208"/>
    </location>
</feature>
<comment type="caution">
    <text evidence="12">The sequence shown here is derived from an EMBL/GenBank/DDBJ whole genome shotgun (WGS) entry which is preliminary data.</text>
</comment>
<reference evidence="12" key="1">
    <citation type="submission" date="2022-05" db="EMBL/GenBank/DDBJ databases">
        <title>Comparative genomics of Staphylococcus equorum isolates.</title>
        <authorList>
            <person name="Luelf R.H."/>
        </authorList>
    </citation>
    <scope>NUCLEOTIDE SEQUENCE</scope>
    <source>
        <strain evidence="12">TMW 2.2343</strain>
    </source>
</reference>
<dbReference type="PANTHER" id="PTHR11562:SF17">
    <property type="entry name" value="RE54080P-RELATED"/>
    <property type="match status" value="1"/>
</dbReference>
<dbReference type="Gene3D" id="1.20.1510.10">
    <property type="entry name" value="Cation efflux protein transmembrane domain"/>
    <property type="match status" value="1"/>
</dbReference>
<feature type="transmembrane region" description="Helical" evidence="9">
    <location>
        <begin position="23"/>
        <end position="43"/>
    </location>
</feature>
<feature type="coiled-coil region" evidence="8">
    <location>
        <begin position="269"/>
        <end position="296"/>
    </location>
</feature>
<dbReference type="PANTHER" id="PTHR11562">
    <property type="entry name" value="CATION EFFLUX PROTEIN/ ZINC TRANSPORTER"/>
    <property type="match status" value="1"/>
</dbReference>
<evidence type="ECO:0000256" key="9">
    <source>
        <dbReference type="SAM" id="Phobius"/>
    </source>
</evidence>
<dbReference type="AlphaFoldDB" id="A0A9X4LCJ8"/>
<dbReference type="SUPFAM" id="SSF161111">
    <property type="entry name" value="Cation efflux protein transmembrane domain-like"/>
    <property type="match status" value="1"/>
</dbReference>
<dbReference type="NCBIfam" id="TIGR01297">
    <property type="entry name" value="CDF"/>
    <property type="match status" value="1"/>
</dbReference>
<comment type="subcellular location">
    <subcellularLocation>
        <location evidence="1">Membrane</location>
        <topology evidence="1">Multi-pass membrane protein</topology>
    </subcellularLocation>
</comment>
<dbReference type="RefSeq" id="WP_277582094.1">
    <property type="nucleotide sequence ID" value="NZ_JAMBPV010000009.1"/>
</dbReference>
<dbReference type="InterPro" id="IPR027469">
    <property type="entry name" value="Cation_efflux_TMD_sf"/>
</dbReference>
<keyword evidence="8" id="KW-0175">Coiled coil</keyword>
<keyword evidence="6" id="KW-0406">Ion transport</keyword>
<evidence type="ECO:0000256" key="4">
    <source>
        <dbReference type="ARBA" id="ARBA00022692"/>
    </source>
</evidence>
<name>A0A9X4LCJ8_9STAP</name>
<evidence type="ECO:0000259" key="10">
    <source>
        <dbReference type="Pfam" id="PF01545"/>
    </source>
</evidence>
<dbReference type="Pfam" id="PF01545">
    <property type="entry name" value="Cation_efflux"/>
    <property type="match status" value="1"/>
</dbReference>
<keyword evidence="4 9" id="KW-0812">Transmembrane</keyword>
<feature type="transmembrane region" description="Helical" evidence="9">
    <location>
        <begin position="160"/>
        <end position="182"/>
    </location>
</feature>
<dbReference type="InterPro" id="IPR036837">
    <property type="entry name" value="Cation_efflux_CTD_sf"/>
</dbReference>
<dbReference type="SUPFAM" id="SSF160240">
    <property type="entry name" value="Cation efflux protein cytoplasmic domain-like"/>
    <property type="match status" value="1"/>
</dbReference>
<dbReference type="GO" id="GO:0005886">
    <property type="term" value="C:plasma membrane"/>
    <property type="evidence" value="ECO:0007669"/>
    <property type="project" value="TreeGrafter"/>
</dbReference>
<evidence type="ECO:0000313" key="13">
    <source>
        <dbReference type="Proteomes" id="UP001152302"/>
    </source>
</evidence>
<protein>
    <submittedName>
        <fullName evidence="12">CDF family zinc efflux transporter CzrB</fullName>
    </submittedName>
</protein>
<keyword evidence="5 9" id="KW-1133">Transmembrane helix</keyword>
<sequence>MSESEQHGHNHAHGHVHTNNKKILLISFLIIGIFMIVEIIGGFVSNSLALLSDGLHMFSDTISLGVALLAFIYAERHANSHKTFGYKRFEILAALFNGVTLFVIGIIIIVEAIGRFFNPQDVQSTEMFIISVTGLIVNIIVACLMFKGGDTSHNINMRGAFLHVIGDLLGSVGAIIAAALIWSFNLTIADPIASIIVSVLIIRSSWGITKSSLNILMEGTPSDVNLNQVFSMITEEEKIENIHDCHIWTISNEMNALSCHAVVPNTMTIEEGEVLLNRLEHKLEHLNIQHMTIQLETSDHLHDNDILCSAIYSKQATPHSHSH</sequence>
<evidence type="ECO:0000256" key="3">
    <source>
        <dbReference type="ARBA" id="ARBA00022448"/>
    </source>
</evidence>
<dbReference type="Proteomes" id="UP001152302">
    <property type="component" value="Unassembled WGS sequence"/>
</dbReference>
<dbReference type="InterPro" id="IPR002524">
    <property type="entry name" value="Cation_efflux"/>
</dbReference>
<dbReference type="EMBL" id="JAMBPX010000010">
    <property type="protein sequence ID" value="MDG0860289.1"/>
    <property type="molecule type" value="Genomic_DNA"/>
</dbReference>
<evidence type="ECO:0000256" key="1">
    <source>
        <dbReference type="ARBA" id="ARBA00004141"/>
    </source>
</evidence>
<evidence type="ECO:0000256" key="6">
    <source>
        <dbReference type="ARBA" id="ARBA00023065"/>
    </source>
</evidence>
<feature type="transmembrane region" description="Helical" evidence="9">
    <location>
        <begin position="94"/>
        <end position="116"/>
    </location>
</feature>
<feature type="transmembrane region" description="Helical" evidence="9">
    <location>
        <begin position="128"/>
        <end position="148"/>
    </location>
</feature>